<keyword evidence="2" id="KW-1185">Reference proteome</keyword>
<comment type="caution">
    <text evidence="1">The sequence shown here is derived from an EMBL/GenBank/DDBJ whole genome shotgun (WGS) entry which is preliminary data.</text>
</comment>
<dbReference type="EMBL" id="JAGFNK010000141">
    <property type="protein sequence ID" value="KAI9507070.1"/>
    <property type="molecule type" value="Genomic_DNA"/>
</dbReference>
<organism evidence="1 2">
    <name type="scientific">Russula earlei</name>
    <dbReference type="NCBI Taxonomy" id="71964"/>
    <lineage>
        <taxon>Eukaryota</taxon>
        <taxon>Fungi</taxon>
        <taxon>Dikarya</taxon>
        <taxon>Basidiomycota</taxon>
        <taxon>Agaricomycotina</taxon>
        <taxon>Agaricomycetes</taxon>
        <taxon>Russulales</taxon>
        <taxon>Russulaceae</taxon>
        <taxon>Russula</taxon>
    </lineage>
</organism>
<evidence type="ECO:0000313" key="2">
    <source>
        <dbReference type="Proteomes" id="UP001207468"/>
    </source>
</evidence>
<protein>
    <submittedName>
        <fullName evidence="1">Uncharacterized protein</fullName>
    </submittedName>
</protein>
<reference evidence="1" key="1">
    <citation type="submission" date="2021-03" db="EMBL/GenBank/DDBJ databases">
        <title>Evolutionary priming and transition to the ectomycorrhizal habit in an iconic lineage of mushroom-forming fungi: is preadaptation a requirement?</title>
        <authorList>
            <consortium name="DOE Joint Genome Institute"/>
            <person name="Looney B.P."/>
            <person name="Miyauchi S."/>
            <person name="Morin E."/>
            <person name="Drula E."/>
            <person name="Courty P.E."/>
            <person name="Chicoki N."/>
            <person name="Fauchery L."/>
            <person name="Kohler A."/>
            <person name="Kuo A."/>
            <person name="LaButti K."/>
            <person name="Pangilinan J."/>
            <person name="Lipzen A."/>
            <person name="Riley R."/>
            <person name="Andreopoulos W."/>
            <person name="He G."/>
            <person name="Johnson J."/>
            <person name="Barry K.W."/>
            <person name="Grigoriev I.V."/>
            <person name="Nagy L."/>
            <person name="Hibbett D."/>
            <person name="Henrissat B."/>
            <person name="Matheny P.B."/>
            <person name="Labbe J."/>
            <person name="Martin A.F."/>
        </authorList>
    </citation>
    <scope>NUCLEOTIDE SEQUENCE</scope>
    <source>
        <strain evidence="1">BPL698</strain>
    </source>
</reference>
<name>A0ACC0U6B6_9AGAM</name>
<dbReference type="Proteomes" id="UP001207468">
    <property type="component" value="Unassembled WGS sequence"/>
</dbReference>
<evidence type="ECO:0000313" key="1">
    <source>
        <dbReference type="EMBL" id="KAI9507070.1"/>
    </source>
</evidence>
<proteinExistence type="predicted"/>
<accession>A0ACC0U6B6</accession>
<sequence length="81" mass="9004">MSFLMSLVALVRLVRVVSRLVRQIWSVLSSLVGAVMVGFVPKGRDEMRVSLVKRCMRCAEACSDSSNQLIQLGEFDGVQML</sequence>
<gene>
    <name evidence="1" type="ORF">F5148DRAFT_1208318</name>
</gene>